<dbReference type="Gene3D" id="3.40.50.10190">
    <property type="entry name" value="BRCT domain"/>
    <property type="match status" value="1"/>
</dbReference>
<organism evidence="2">
    <name type="scientific">human gut metagenome</name>
    <dbReference type="NCBI Taxonomy" id="408170"/>
    <lineage>
        <taxon>unclassified sequences</taxon>
        <taxon>metagenomes</taxon>
        <taxon>organismal metagenomes</taxon>
    </lineage>
</organism>
<sequence>MRKIGDNMKLSDKKIVITGSLRPMTREEVILFLKEQGATVQGFISDQTNILIVGHKQL</sequence>
<feature type="domain" description="BRCT" evidence="1">
    <location>
        <begin position="9"/>
        <end position="56"/>
    </location>
</feature>
<evidence type="ECO:0000313" key="2">
    <source>
        <dbReference type="EMBL" id="ETJ26673.1"/>
    </source>
</evidence>
<accession>W1X8S2</accession>
<evidence type="ECO:0000259" key="1">
    <source>
        <dbReference type="Pfam" id="PF00533"/>
    </source>
</evidence>
<protein>
    <submittedName>
        <fullName evidence="2">BRCA1 protein</fullName>
    </submittedName>
</protein>
<dbReference type="AlphaFoldDB" id="W1X8S2"/>
<dbReference type="EMBL" id="AZMM01017283">
    <property type="protein sequence ID" value="ETJ26673.1"/>
    <property type="molecule type" value="Genomic_DNA"/>
</dbReference>
<proteinExistence type="predicted"/>
<dbReference type="InterPro" id="IPR036420">
    <property type="entry name" value="BRCT_dom_sf"/>
</dbReference>
<dbReference type="SUPFAM" id="SSF52113">
    <property type="entry name" value="BRCT domain"/>
    <property type="match status" value="1"/>
</dbReference>
<comment type="caution">
    <text evidence="2">The sequence shown here is derived from an EMBL/GenBank/DDBJ whole genome shotgun (WGS) entry which is preliminary data.</text>
</comment>
<dbReference type="Pfam" id="PF00533">
    <property type="entry name" value="BRCT"/>
    <property type="match status" value="1"/>
</dbReference>
<reference evidence="2" key="1">
    <citation type="submission" date="2013-12" db="EMBL/GenBank/DDBJ databases">
        <title>A Varibaculum cambriense genome reconstructed from a premature infant gut community with otherwise low bacterial novelty that shifts toward anaerobic metabolism during the third week of life.</title>
        <authorList>
            <person name="Brown C.T."/>
            <person name="Sharon I."/>
            <person name="Thomas B.C."/>
            <person name="Castelle C.J."/>
            <person name="Morowitz M.J."/>
            <person name="Banfield J.F."/>
        </authorList>
    </citation>
    <scope>NUCLEOTIDE SEQUENCE</scope>
</reference>
<dbReference type="InterPro" id="IPR001357">
    <property type="entry name" value="BRCT_dom"/>
</dbReference>
<gene>
    <name evidence="2" type="ORF">Q604_UNBC17283G0001</name>
</gene>
<name>W1X8S2_9ZZZZ</name>
<feature type="non-terminal residue" evidence="2">
    <location>
        <position position="58"/>
    </location>
</feature>